<evidence type="ECO:0000313" key="2">
    <source>
        <dbReference type="Proteomes" id="UP001165962"/>
    </source>
</evidence>
<evidence type="ECO:0000313" key="1">
    <source>
        <dbReference type="EMBL" id="NHN34743.1"/>
    </source>
</evidence>
<sequence>MEQTVKDFFDSLNQKDSVKYLNNVAHSEEDSTKYVASNLNEEKIEFEIIKSQKIDDLKYEVQVKKTQNGKEYPVIPYDVVLEGAKWKVDPTNIFVTPKVILEKELGISSLPLQATYAQNIVGENEQFIVKKITSVA</sequence>
<protein>
    <submittedName>
        <fullName evidence="1">Uncharacterized protein</fullName>
    </submittedName>
</protein>
<dbReference type="EMBL" id="JAAOIW010000022">
    <property type="protein sequence ID" value="NHN34743.1"/>
    <property type="molecule type" value="Genomic_DNA"/>
</dbReference>
<dbReference type="RefSeq" id="WP_166156253.1">
    <property type="nucleotide sequence ID" value="NZ_JAAOIW010000022.1"/>
</dbReference>
<dbReference type="Proteomes" id="UP001165962">
    <property type="component" value="Unassembled WGS sequence"/>
</dbReference>
<gene>
    <name evidence="1" type="ORF">G9U52_33875</name>
</gene>
<reference evidence="1" key="1">
    <citation type="submission" date="2020-03" db="EMBL/GenBank/DDBJ databases">
        <title>Draft sequencing of Paenibacilllus sp. S3N08.</title>
        <authorList>
            <person name="Kim D.-U."/>
        </authorList>
    </citation>
    <scope>NUCLEOTIDE SEQUENCE</scope>
    <source>
        <strain evidence="1">S3N08</strain>
    </source>
</reference>
<comment type="caution">
    <text evidence="1">The sequence shown here is derived from an EMBL/GenBank/DDBJ whole genome shotgun (WGS) entry which is preliminary data.</text>
</comment>
<accession>A0ABX0JGS8</accession>
<name>A0ABX0JGS8_9BACL</name>
<organism evidence="1 2">
    <name type="scientific">Paenibacillus agricola</name>
    <dbReference type="NCBI Taxonomy" id="2716264"/>
    <lineage>
        <taxon>Bacteria</taxon>
        <taxon>Bacillati</taxon>
        <taxon>Bacillota</taxon>
        <taxon>Bacilli</taxon>
        <taxon>Bacillales</taxon>
        <taxon>Paenibacillaceae</taxon>
        <taxon>Paenibacillus</taxon>
    </lineage>
</organism>
<proteinExistence type="predicted"/>
<keyword evidence="2" id="KW-1185">Reference proteome</keyword>